<comment type="similarity">
    <text evidence="1">Belongs to the peptidase C48 family.</text>
</comment>
<feature type="compositionally biased region" description="Acidic residues" evidence="5">
    <location>
        <begin position="327"/>
        <end position="342"/>
    </location>
</feature>
<proteinExistence type="inferred from homology"/>
<dbReference type="PANTHER" id="PTHR12606:SF141">
    <property type="entry name" value="GH15225P-RELATED"/>
    <property type="match status" value="1"/>
</dbReference>
<dbReference type="GO" id="GO:0016926">
    <property type="term" value="P:protein desumoylation"/>
    <property type="evidence" value="ECO:0007669"/>
    <property type="project" value="TreeGrafter"/>
</dbReference>
<dbReference type="EMBL" id="KV919182">
    <property type="protein sequence ID" value="OSX70995.1"/>
    <property type="molecule type" value="Genomic_DNA"/>
</dbReference>
<dbReference type="Proteomes" id="UP000218209">
    <property type="component" value="Unassembled WGS sequence"/>
</dbReference>
<keyword evidence="3" id="KW-0378">Hydrolase</keyword>
<dbReference type="GO" id="GO:0005634">
    <property type="term" value="C:nucleus"/>
    <property type="evidence" value="ECO:0007669"/>
    <property type="project" value="TreeGrafter"/>
</dbReference>
<evidence type="ECO:0000256" key="2">
    <source>
        <dbReference type="ARBA" id="ARBA00022670"/>
    </source>
</evidence>
<dbReference type="OrthoDB" id="1939479at2759"/>
<keyword evidence="4" id="KW-0788">Thiol protease</keyword>
<organism evidence="7 8">
    <name type="scientific">Porphyra umbilicalis</name>
    <name type="common">Purple laver</name>
    <name type="synonym">Red alga</name>
    <dbReference type="NCBI Taxonomy" id="2786"/>
    <lineage>
        <taxon>Eukaryota</taxon>
        <taxon>Rhodophyta</taxon>
        <taxon>Bangiophyceae</taxon>
        <taxon>Bangiales</taxon>
        <taxon>Bangiaceae</taxon>
        <taxon>Porphyra</taxon>
    </lineage>
</organism>
<evidence type="ECO:0000256" key="1">
    <source>
        <dbReference type="ARBA" id="ARBA00005234"/>
    </source>
</evidence>
<dbReference type="Gene3D" id="3.40.395.10">
    <property type="entry name" value="Adenoviral Proteinase, Chain A"/>
    <property type="match status" value="1"/>
</dbReference>
<feature type="domain" description="Ubiquitin-like protease family profile" evidence="6">
    <location>
        <begin position="519"/>
        <end position="686"/>
    </location>
</feature>
<name>A0A1X6NQZ3_PORUM</name>
<evidence type="ECO:0000313" key="7">
    <source>
        <dbReference type="EMBL" id="OSX70995.1"/>
    </source>
</evidence>
<evidence type="ECO:0000256" key="4">
    <source>
        <dbReference type="ARBA" id="ARBA00022807"/>
    </source>
</evidence>
<keyword evidence="8" id="KW-1185">Reference proteome</keyword>
<evidence type="ECO:0000259" key="6">
    <source>
        <dbReference type="PROSITE" id="PS50600"/>
    </source>
</evidence>
<dbReference type="GO" id="GO:0016929">
    <property type="term" value="F:deSUMOylase activity"/>
    <property type="evidence" value="ECO:0007669"/>
    <property type="project" value="TreeGrafter"/>
</dbReference>
<feature type="compositionally biased region" description="Low complexity" evidence="5">
    <location>
        <begin position="409"/>
        <end position="421"/>
    </location>
</feature>
<gene>
    <name evidence="7" type="ORF">BU14_0618s0003</name>
</gene>
<accession>A0A1X6NQZ3</accession>
<dbReference type="PANTHER" id="PTHR12606">
    <property type="entry name" value="SENTRIN/SUMO-SPECIFIC PROTEASE"/>
    <property type="match status" value="1"/>
</dbReference>
<feature type="compositionally biased region" description="Pro residues" evidence="5">
    <location>
        <begin position="399"/>
        <end position="408"/>
    </location>
</feature>
<evidence type="ECO:0000256" key="5">
    <source>
        <dbReference type="SAM" id="MobiDB-lite"/>
    </source>
</evidence>
<keyword evidence="2" id="KW-0645">Protease</keyword>
<dbReference type="AlphaFoldDB" id="A0A1X6NQZ3"/>
<feature type="region of interest" description="Disordered" evidence="5">
    <location>
        <begin position="294"/>
        <end position="362"/>
    </location>
</feature>
<protein>
    <recommendedName>
        <fullName evidence="6">Ubiquitin-like protease family profile domain-containing protein</fullName>
    </recommendedName>
</protein>
<feature type="region of interest" description="Disordered" evidence="5">
    <location>
        <begin position="392"/>
        <end position="481"/>
    </location>
</feature>
<dbReference type="InterPro" id="IPR003653">
    <property type="entry name" value="Peptidase_C48_C"/>
</dbReference>
<evidence type="ECO:0000313" key="8">
    <source>
        <dbReference type="Proteomes" id="UP000218209"/>
    </source>
</evidence>
<evidence type="ECO:0000256" key="3">
    <source>
        <dbReference type="ARBA" id="ARBA00022801"/>
    </source>
</evidence>
<dbReference type="Pfam" id="PF02902">
    <property type="entry name" value="Peptidase_C48"/>
    <property type="match status" value="1"/>
</dbReference>
<dbReference type="SUPFAM" id="SSF54001">
    <property type="entry name" value="Cysteine proteinases"/>
    <property type="match status" value="1"/>
</dbReference>
<reference evidence="7 8" key="1">
    <citation type="submission" date="2017-03" db="EMBL/GenBank/DDBJ databases">
        <title>WGS assembly of Porphyra umbilicalis.</title>
        <authorList>
            <person name="Brawley S.H."/>
            <person name="Blouin N.A."/>
            <person name="Ficko-Blean E."/>
            <person name="Wheeler G.L."/>
            <person name="Lohr M."/>
            <person name="Goodson H.V."/>
            <person name="Jenkins J.W."/>
            <person name="Blaby-Haas C.E."/>
            <person name="Helliwell K.E."/>
            <person name="Chan C."/>
            <person name="Marriage T."/>
            <person name="Bhattacharya D."/>
            <person name="Klein A.S."/>
            <person name="Badis Y."/>
            <person name="Brodie J."/>
            <person name="Cao Y."/>
            <person name="Collen J."/>
            <person name="Dittami S.M."/>
            <person name="Gachon C.M."/>
            <person name="Green B.R."/>
            <person name="Karpowicz S."/>
            <person name="Kim J.W."/>
            <person name="Kudahl U."/>
            <person name="Lin S."/>
            <person name="Michel G."/>
            <person name="Mittag M."/>
            <person name="Olson B.J."/>
            <person name="Pangilinan J."/>
            <person name="Peng Y."/>
            <person name="Qiu H."/>
            <person name="Shu S."/>
            <person name="Singer J.T."/>
            <person name="Smith A.G."/>
            <person name="Sprecher B.N."/>
            <person name="Wagner V."/>
            <person name="Wang W."/>
            <person name="Wang Z.-Y."/>
            <person name="Yan J."/>
            <person name="Yarish C."/>
            <person name="Zoeuner-Riek S."/>
            <person name="Zhuang Y."/>
            <person name="Zou Y."/>
            <person name="Lindquist E.A."/>
            <person name="Grimwood J."/>
            <person name="Barry K."/>
            <person name="Rokhsar D.S."/>
            <person name="Schmutz J."/>
            <person name="Stiller J.W."/>
            <person name="Grossman A.R."/>
            <person name="Prochnik S.E."/>
        </authorList>
    </citation>
    <scope>NUCLEOTIDE SEQUENCE [LARGE SCALE GENOMIC DNA]</scope>
    <source>
        <strain evidence="7">4086291</strain>
    </source>
</reference>
<sequence>MYRYDSRLHVEEKCIVCQEPRGDSLSTQNISLLFTVRGRMQILVGQWRCVKFHDVLYDGAGDGLFAATQEVVYARIFLDLVLELCVIARSTMAAACQYLTGLLRNTAAYGEGEPGQARQLLSDATGEFSDTLVVPAAAFKCHHCGREESAGGPFKCIVCDGQMLSVLQAHVKEMVRPSSNAPRVDFSILFACAIRTSSMRGLVRRRVRAKPEEGVELTIAESRVWPQFVAAADEPPPAAPPLPTADGVMQRAPIDDERALRWSAAQVVKHLFAVHGRGDAGAPAVQAAPAAVLDPPPHAAANEGSAASGDEYDDVDLASGHETSSSNDDDSGTSDEEIDQADADAGSGDSVGNATDDGGSAMELEGGAVQVGETGAAGNNPSAALLSANGASALDGIQPPAPRSPSSPPSAAGSGSSSSSSSPPPTRRRRGTAAAARLPRPTRRSRRRSATRAGGDAWRLQEGETEEVPEGGNASEDPVAVDRADPLSPLTLRAIKATADTIVAPPDGVATVLVKIGPISLQLEDFLLTLPKQWFNDELVNAYDELLRVRQMKFASSVRPKPRYIFFNSFFFDKLTENGRFNHDAVRRWTRKEVVLKARKIFVPVNVTDAHWFLAVVIPAAGRVELYDSIGGAQEHMGKNLARWAEKEASLHGLPKKDWSVVTMPCRIQENNDDCGVFMCRRMELMSKGEAVVGWGGSSSYHRRRIAAELLSGSL</sequence>
<dbReference type="GO" id="GO:0006508">
    <property type="term" value="P:proteolysis"/>
    <property type="evidence" value="ECO:0007669"/>
    <property type="project" value="UniProtKB-KW"/>
</dbReference>
<dbReference type="InterPro" id="IPR038765">
    <property type="entry name" value="Papain-like_cys_pep_sf"/>
</dbReference>
<feature type="compositionally biased region" description="Basic residues" evidence="5">
    <location>
        <begin position="440"/>
        <end position="450"/>
    </location>
</feature>
<dbReference type="PROSITE" id="PS50600">
    <property type="entry name" value="ULP_PROTEASE"/>
    <property type="match status" value="1"/>
</dbReference>